<sequence>MTKEEEKQILVDFASRVKQRRESLDISQEKLAGIAGLHRTYIGSLERAEKIPSLITIVKITKALQINISDLIII</sequence>
<keyword evidence="1" id="KW-0805">Transcription regulation</keyword>
<proteinExistence type="predicted"/>
<dbReference type="GO" id="GO:0003677">
    <property type="term" value="F:DNA binding"/>
    <property type="evidence" value="ECO:0007669"/>
    <property type="project" value="UniProtKB-KW"/>
</dbReference>
<organism evidence="4 5">
    <name type="scientific">Segatella copri DSM 18205</name>
    <dbReference type="NCBI Taxonomy" id="537011"/>
    <lineage>
        <taxon>Bacteria</taxon>
        <taxon>Pseudomonadati</taxon>
        <taxon>Bacteroidota</taxon>
        <taxon>Bacteroidia</taxon>
        <taxon>Bacteroidales</taxon>
        <taxon>Prevotellaceae</taxon>
        <taxon>Segatella</taxon>
    </lineage>
</organism>
<evidence type="ECO:0000313" key="4">
    <source>
        <dbReference type="EMBL" id="EFB33701.1"/>
    </source>
</evidence>
<dbReference type="AlphaFoldDB" id="D1PHX5"/>
<dbReference type="GeneID" id="69848457"/>
<keyword evidence="2" id="KW-0238">DNA-binding</keyword>
<dbReference type="InterPro" id="IPR001387">
    <property type="entry name" value="Cro/C1-type_HTH"/>
</dbReference>
<dbReference type="RefSeq" id="WP_006849510.1">
    <property type="nucleotide sequence ID" value="NZ_CP085932.1"/>
</dbReference>
<dbReference type="Pfam" id="PF01381">
    <property type="entry name" value="HTH_3"/>
    <property type="match status" value="1"/>
</dbReference>
<dbReference type="HOGENOM" id="CLU_066192_29_0_10"/>
<dbReference type="CDD" id="cd00093">
    <property type="entry name" value="HTH_XRE"/>
    <property type="match status" value="1"/>
</dbReference>
<evidence type="ECO:0000256" key="1">
    <source>
        <dbReference type="ARBA" id="ARBA00023015"/>
    </source>
</evidence>
<protein>
    <submittedName>
        <fullName evidence="4">Transcriptional regulator, PvuIIC</fullName>
    </submittedName>
</protein>
<comment type="caution">
    <text evidence="4">The sequence shown here is derived from an EMBL/GenBank/DDBJ whole genome shotgun (WGS) entry which is preliminary data.</text>
</comment>
<dbReference type="PaxDb" id="537011-PREVCOP_06852"/>
<dbReference type="EMBL" id="ACBX02000063">
    <property type="protein sequence ID" value="EFB33701.1"/>
    <property type="molecule type" value="Genomic_DNA"/>
</dbReference>
<name>D1PHX5_9BACT</name>
<dbReference type="InterPro" id="IPR010982">
    <property type="entry name" value="Lambda_DNA-bd_dom_sf"/>
</dbReference>
<evidence type="ECO:0000313" key="5">
    <source>
        <dbReference type="Proteomes" id="UP000004477"/>
    </source>
</evidence>
<dbReference type="OrthoDB" id="2902336at2"/>
<dbReference type="PANTHER" id="PTHR46797:SF23">
    <property type="entry name" value="HTH-TYPE TRANSCRIPTIONAL REGULATOR SUTR"/>
    <property type="match status" value="1"/>
</dbReference>
<reference evidence="4" key="1">
    <citation type="submission" date="2009-11" db="EMBL/GenBank/DDBJ databases">
        <authorList>
            <person name="Weinstock G."/>
            <person name="Sodergren E."/>
            <person name="Clifton S."/>
            <person name="Fulton L."/>
            <person name="Fulton B."/>
            <person name="Courtney L."/>
            <person name="Fronick C."/>
            <person name="Harrison M."/>
            <person name="Strong C."/>
            <person name="Farmer C."/>
            <person name="Delahaunty K."/>
            <person name="Markovic C."/>
            <person name="Hall O."/>
            <person name="Minx P."/>
            <person name="Tomlinson C."/>
            <person name="Mitreva M."/>
            <person name="Nelson J."/>
            <person name="Hou S."/>
            <person name="Wollam A."/>
            <person name="Pepin K.H."/>
            <person name="Johnson M."/>
            <person name="Bhonagiri V."/>
            <person name="Nash W.E."/>
            <person name="Warren W."/>
            <person name="Chinwalla A."/>
            <person name="Mardis E.R."/>
            <person name="Wilson R.K."/>
        </authorList>
    </citation>
    <scope>NUCLEOTIDE SEQUENCE [LARGE SCALE GENOMIC DNA]</scope>
    <source>
        <strain evidence="4">DSM 18205</strain>
    </source>
</reference>
<dbReference type="STRING" id="537011.PREVCOP_06852"/>
<dbReference type="PROSITE" id="PS50943">
    <property type="entry name" value="HTH_CROC1"/>
    <property type="match status" value="1"/>
</dbReference>
<dbReference type="SMART" id="SM00530">
    <property type="entry name" value="HTH_XRE"/>
    <property type="match status" value="1"/>
</dbReference>
<dbReference type="Proteomes" id="UP000004477">
    <property type="component" value="Unassembled WGS sequence"/>
</dbReference>
<dbReference type="SUPFAM" id="SSF47413">
    <property type="entry name" value="lambda repressor-like DNA-binding domains"/>
    <property type="match status" value="1"/>
</dbReference>
<dbReference type="PANTHER" id="PTHR46797">
    <property type="entry name" value="HTH-TYPE TRANSCRIPTIONAL REGULATOR"/>
    <property type="match status" value="1"/>
</dbReference>
<accession>D1PHX5</accession>
<dbReference type="InterPro" id="IPR050807">
    <property type="entry name" value="TransReg_Diox_bact_type"/>
</dbReference>
<dbReference type="Gene3D" id="1.10.260.40">
    <property type="entry name" value="lambda repressor-like DNA-binding domains"/>
    <property type="match status" value="1"/>
</dbReference>
<dbReference type="GO" id="GO:0003700">
    <property type="term" value="F:DNA-binding transcription factor activity"/>
    <property type="evidence" value="ECO:0007669"/>
    <property type="project" value="TreeGrafter"/>
</dbReference>
<keyword evidence="5" id="KW-1185">Reference proteome</keyword>
<evidence type="ECO:0000256" key="3">
    <source>
        <dbReference type="ARBA" id="ARBA00023163"/>
    </source>
</evidence>
<keyword evidence="3" id="KW-0804">Transcription</keyword>
<dbReference type="GO" id="GO:0005829">
    <property type="term" value="C:cytosol"/>
    <property type="evidence" value="ECO:0007669"/>
    <property type="project" value="TreeGrafter"/>
</dbReference>
<gene>
    <name evidence="4" type="primary">pvuIIC</name>
    <name evidence="4" type="ORF">PREVCOP_06852</name>
</gene>
<evidence type="ECO:0000256" key="2">
    <source>
        <dbReference type="ARBA" id="ARBA00023125"/>
    </source>
</evidence>